<reference evidence="2 3" key="1">
    <citation type="journal article" date="2019" name="Int. J. Syst. Evol. Microbiol.">
        <title>The Global Catalogue of Microorganisms (GCM) 10K type strain sequencing project: providing services to taxonomists for standard genome sequencing and annotation.</title>
        <authorList>
            <consortium name="The Broad Institute Genomics Platform"/>
            <consortium name="The Broad Institute Genome Sequencing Center for Infectious Disease"/>
            <person name="Wu L."/>
            <person name="Ma J."/>
        </authorList>
    </citation>
    <scope>NUCLEOTIDE SEQUENCE [LARGE SCALE GENOMIC DNA]</scope>
    <source>
        <strain evidence="2 3">RDMS1</strain>
    </source>
</reference>
<evidence type="ECO:0000313" key="3">
    <source>
        <dbReference type="Proteomes" id="UP001596417"/>
    </source>
</evidence>
<evidence type="ECO:0000259" key="1">
    <source>
        <dbReference type="Pfam" id="PF18545"/>
    </source>
</evidence>
<accession>A0ABD5YLL5</accession>
<dbReference type="RefSeq" id="WP_390205229.1">
    <property type="nucleotide sequence ID" value="NZ_JBHTAX010000001.1"/>
</dbReference>
<feature type="domain" description="Halobacterial output" evidence="1">
    <location>
        <begin position="2"/>
        <end position="59"/>
    </location>
</feature>
<dbReference type="InterPro" id="IPR040624">
    <property type="entry name" value="HalOD1"/>
</dbReference>
<dbReference type="AlphaFoldDB" id="A0ABD5YLL5"/>
<keyword evidence="3" id="KW-1185">Reference proteome</keyword>
<organism evidence="2 3">
    <name type="scientific">Halocatena marina</name>
    <dbReference type="NCBI Taxonomy" id="2934937"/>
    <lineage>
        <taxon>Archaea</taxon>
        <taxon>Methanobacteriati</taxon>
        <taxon>Methanobacteriota</taxon>
        <taxon>Stenosarchaea group</taxon>
        <taxon>Halobacteria</taxon>
        <taxon>Halobacteriales</taxon>
        <taxon>Natronomonadaceae</taxon>
        <taxon>Halocatena</taxon>
    </lineage>
</organism>
<name>A0ABD5YLL5_9EURY</name>
<protein>
    <submittedName>
        <fullName evidence="2">HalOD1 output domain-containing protein</fullName>
    </submittedName>
</protein>
<sequence length="61" mass="6724">MRAVTTASNQPILDLPPLANSIDPDSLDQLFASSPAPDLLQFRYEAYLITVEPGHVRIQTD</sequence>
<proteinExistence type="predicted"/>
<gene>
    <name evidence="2" type="ORF">ACFQL7_07990</name>
</gene>
<dbReference type="Proteomes" id="UP001596417">
    <property type="component" value="Unassembled WGS sequence"/>
</dbReference>
<dbReference type="Pfam" id="PF18545">
    <property type="entry name" value="HalOD1"/>
    <property type="match status" value="1"/>
</dbReference>
<dbReference type="EMBL" id="JBHTAX010000001">
    <property type="protein sequence ID" value="MFC7189802.1"/>
    <property type="molecule type" value="Genomic_DNA"/>
</dbReference>
<comment type="caution">
    <text evidence="2">The sequence shown here is derived from an EMBL/GenBank/DDBJ whole genome shotgun (WGS) entry which is preliminary data.</text>
</comment>
<evidence type="ECO:0000313" key="2">
    <source>
        <dbReference type="EMBL" id="MFC7189802.1"/>
    </source>
</evidence>